<comment type="caution">
    <text evidence="1">The sequence shown here is derived from an EMBL/GenBank/DDBJ whole genome shotgun (WGS) entry which is preliminary data.</text>
</comment>
<organism evidence="1 2">
    <name type="scientific">Entomophthora muscae</name>
    <dbReference type="NCBI Taxonomy" id="34485"/>
    <lineage>
        <taxon>Eukaryota</taxon>
        <taxon>Fungi</taxon>
        <taxon>Fungi incertae sedis</taxon>
        <taxon>Zoopagomycota</taxon>
        <taxon>Entomophthoromycotina</taxon>
        <taxon>Entomophthoromycetes</taxon>
        <taxon>Entomophthorales</taxon>
        <taxon>Entomophthoraceae</taxon>
        <taxon>Entomophthora</taxon>
    </lineage>
</organism>
<dbReference type="EMBL" id="QTSX02000002">
    <property type="protein sequence ID" value="KAJ9090567.1"/>
    <property type="molecule type" value="Genomic_DNA"/>
</dbReference>
<evidence type="ECO:0000313" key="1">
    <source>
        <dbReference type="EMBL" id="KAJ9090567.1"/>
    </source>
</evidence>
<keyword evidence="2" id="KW-1185">Reference proteome</keyword>
<proteinExistence type="predicted"/>
<gene>
    <name evidence="1" type="primary">PTC7_1</name>
    <name evidence="1" type="ORF">DSO57_1001021</name>
</gene>
<sequence>MIAKFRVSVAATWLAKYRRLRLNMAPPKHAVPVFSVLKAGRIAKVDAGEDAFFQIGTPKYQYLGVADGVGSWEKAGVDPSIFSWSLMNYAHDKVKEGMLGDPASKEANLSPLELLHHAYESVLKDEAVKAGSSTASLLRINKHTGMLDSANLGDSSFLIIRDRKEIIFRSPEQQHFFNCPYQLAIRPNGPSRDGYICDKPSDAAVKSIQLKDHDIVILATDGYFDNMFDQDTLAGVQNALSGFMPSDFKNANLSNVSRDNIAEPLKFKSFDNIKLESQVSSQWLDVQIRRMCHKLAARARLFSLDKHRRSPWTEYVLNNYHYHEAAGKIDDITILVALIQKDHQLSVASD</sequence>
<evidence type="ECO:0000313" key="2">
    <source>
        <dbReference type="Proteomes" id="UP001165960"/>
    </source>
</evidence>
<accession>A0ACC2UUU6</accession>
<name>A0ACC2UUU6_9FUNG</name>
<reference evidence="1" key="1">
    <citation type="submission" date="2022-04" db="EMBL/GenBank/DDBJ databases">
        <title>Genome of the entomopathogenic fungus Entomophthora muscae.</title>
        <authorList>
            <person name="Elya C."/>
            <person name="Lovett B.R."/>
            <person name="Lee E."/>
            <person name="Macias A.M."/>
            <person name="Hajek A.E."/>
            <person name="De Bivort B.L."/>
            <person name="Kasson M.T."/>
            <person name="De Fine Licht H.H."/>
            <person name="Stajich J.E."/>
        </authorList>
    </citation>
    <scope>NUCLEOTIDE SEQUENCE</scope>
    <source>
        <strain evidence="1">Berkeley</strain>
    </source>
</reference>
<protein>
    <submittedName>
        <fullName evidence="1">Protein phosphatase 2C 7</fullName>
        <ecNumber evidence="1">3.1.3.16</ecNumber>
    </submittedName>
</protein>
<keyword evidence="1" id="KW-0378">Hydrolase</keyword>
<dbReference type="Proteomes" id="UP001165960">
    <property type="component" value="Unassembled WGS sequence"/>
</dbReference>
<dbReference type="EC" id="3.1.3.16" evidence="1"/>